<keyword evidence="5" id="KW-0805">Transcription regulation</keyword>
<dbReference type="Gene3D" id="2.60.120.650">
    <property type="entry name" value="Cupin"/>
    <property type="match status" value="1"/>
</dbReference>
<dbReference type="GO" id="GO:0003677">
    <property type="term" value="F:DNA binding"/>
    <property type="evidence" value="ECO:0007669"/>
    <property type="project" value="UniProtKB-KW"/>
</dbReference>
<evidence type="ECO:0000256" key="7">
    <source>
        <dbReference type="ARBA" id="ARBA00023163"/>
    </source>
</evidence>
<name>A0AAV6UC51_9ARAC</name>
<dbReference type="EMBL" id="JAFNEN010000546">
    <property type="protein sequence ID" value="KAG8180856.1"/>
    <property type="molecule type" value="Genomic_DNA"/>
</dbReference>
<evidence type="ECO:0000256" key="2">
    <source>
        <dbReference type="ARBA" id="ARBA00022723"/>
    </source>
</evidence>
<keyword evidence="8" id="KW-0539">Nucleus</keyword>
<organism evidence="13 14">
    <name type="scientific">Oedothorax gibbosus</name>
    <dbReference type="NCBI Taxonomy" id="931172"/>
    <lineage>
        <taxon>Eukaryota</taxon>
        <taxon>Metazoa</taxon>
        <taxon>Ecdysozoa</taxon>
        <taxon>Arthropoda</taxon>
        <taxon>Chelicerata</taxon>
        <taxon>Arachnida</taxon>
        <taxon>Araneae</taxon>
        <taxon>Araneomorphae</taxon>
        <taxon>Entelegynae</taxon>
        <taxon>Araneoidea</taxon>
        <taxon>Linyphiidae</taxon>
        <taxon>Erigoninae</taxon>
        <taxon>Oedothorax</taxon>
    </lineage>
</organism>
<comment type="caution">
    <text evidence="13">The sequence shown here is derived from an EMBL/GenBank/DDBJ whole genome shotgun (WGS) entry which is preliminary data.</text>
</comment>
<proteinExistence type="predicted"/>
<evidence type="ECO:0000256" key="11">
    <source>
        <dbReference type="SAM" id="MobiDB-lite"/>
    </source>
</evidence>
<dbReference type="PROSITE" id="PS50016">
    <property type="entry name" value="ZF_PHD_2"/>
    <property type="match status" value="1"/>
</dbReference>
<dbReference type="GO" id="GO:0008270">
    <property type="term" value="F:zinc ion binding"/>
    <property type="evidence" value="ECO:0007669"/>
    <property type="project" value="UniProtKB-KW"/>
</dbReference>
<evidence type="ECO:0000256" key="3">
    <source>
        <dbReference type="ARBA" id="ARBA00022771"/>
    </source>
</evidence>
<gene>
    <name evidence="13" type="ORF">JTE90_023008</name>
</gene>
<evidence type="ECO:0000256" key="10">
    <source>
        <dbReference type="PROSITE-ProRule" id="PRU00146"/>
    </source>
</evidence>
<keyword evidence="2" id="KW-0479">Metal-binding</keyword>
<evidence type="ECO:0000313" key="13">
    <source>
        <dbReference type="EMBL" id="KAG8180856.1"/>
    </source>
</evidence>
<reference evidence="13 14" key="1">
    <citation type="journal article" date="2022" name="Nat. Ecol. Evol.">
        <title>A masculinizing supergene underlies an exaggerated male reproductive morph in a spider.</title>
        <authorList>
            <person name="Hendrickx F."/>
            <person name="De Corte Z."/>
            <person name="Sonet G."/>
            <person name="Van Belleghem S.M."/>
            <person name="Kostlbacher S."/>
            <person name="Vangestel C."/>
        </authorList>
    </citation>
    <scope>NUCLEOTIDE SEQUENCE [LARGE SCALE GENOMIC DNA]</scope>
    <source>
        <strain evidence="13">W744_W776</strain>
    </source>
</reference>
<comment type="subcellular location">
    <subcellularLocation>
        <location evidence="1">Nucleus</location>
    </subcellularLocation>
</comment>
<keyword evidence="6" id="KW-0238">DNA-binding</keyword>
<dbReference type="InterPro" id="IPR022056">
    <property type="entry name" value="CpG-bd_C"/>
</dbReference>
<dbReference type="Proteomes" id="UP000827092">
    <property type="component" value="Unassembled WGS sequence"/>
</dbReference>
<feature type="compositionally biased region" description="Basic residues" evidence="11">
    <location>
        <begin position="99"/>
        <end position="109"/>
    </location>
</feature>
<keyword evidence="4" id="KW-0862">Zinc</keyword>
<dbReference type="GO" id="GO:0045893">
    <property type="term" value="P:positive regulation of DNA-templated transcription"/>
    <property type="evidence" value="ECO:0007669"/>
    <property type="project" value="TreeGrafter"/>
</dbReference>
<evidence type="ECO:0000259" key="12">
    <source>
        <dbReference type="PROSITE" id="PS50016"/>
    </source>
</evidence>
<keyword evidence="7" id="KW-0804">Transcription</keyword>
<dbReference type="AlphaFoldDB" id="A0AAV6UC51"/>
<keyword evidence="14" id="KW-1185">Reference proteome</keyword>
<evidence type="ECO:0000256" key="4">
    <source>
        <dbReference type="ARBA" id="ARBA00022833"/>
    </source>
</evidence>
<sequence>MASNSGYNKNSFTNLSTSTEICYCVCRSSHIDTFMICCDFCEEWFHGECIGVNAHDAEAIEKYFCERCRTSNSNLQITFKRKMATKRKKMSKLSTNSKTRIKHTPKKKSKYENGKIETVSCASENLDSAILEKTQPPVSDIRTVNDEDLAIIFESDTTKRKAKTIANKNIMEHTEVSTIITKHKDPPVLKQCDGPGCTKVARTRSKYCSDACGIKLGRNRILEILPQRLEQRKAVPCAADEFSKRKLAAIRRRQGQLRSSIDQMDVKIVQLLQLVEKAKSPDDKDIVIEDDPLEDENATSLHCKLCGAEVQTRLLVRHMEHCYKKQEKRLMLSGTTKADDLEWNIFCNHKMGKQGFCKQLKATCPFHHRNRPNTDEELCGYPVVMNLTECSGKFCGRLRKNCPKHPKNWEDNFRADMDMQKWKFLWSLNLLEKEEGAIRRDMAKRGNLMALLLHQTIVH</sequence>
<dbReference type="PROSITE" id="PS01359">
    <property type="entry name" value="ZF_PHD_1"/>
    <property type="match status" value="1"/>
</dbReference>
<dbReference type="PANTHER" id="PTHR46174:SF1">
    <property type="entry name" value="CXXC-TYPE ZINC FINGER PROTEIN 1"/>
    <property type="match status" value="1"/>
</dbReference>
<feature type="region of interest" description="Disordered" evidence="11">
    <location>
        <begin position="87"/>
        <end position="109"/>
    </location>
</feature>
<dbReference type="GO" id="GO:0048188">
    <property type="term" value="C:Set1C/COMPASS complex"/>
    <property type="evidence" value="ECO:0007669"/>
    <property type="project" value="InterPro"/>
</dbReference>
<evidence type="ECO:0000256" key="1">
    <source>
        <dbReference type="ARBA" id="ARBA00004123"/>
    </source>
</evidence>
<protein>
    <recommendedName>
        <fullName evidence="9">CXXC-type zinc finger protein 1</fullName>
    </recommendedName>
</protein>
<dbReference type="SMART" id="SM00249">
    <property type="entry name" value="PHD"/>
    <property type="match status" value="1"/>
</dbReference>
<feature type="domain" description="PHD-type" evidence="12">
    <location>
        <begin position="19"/>
        <end position="71"/>
    </location>
</feature>
<dbReference type="SUPFAM" id="SSF57903">
    <property type="entry name" value="FYVE/PHD zinc finger"/>
    <property type="match status" value="1"/>
</dbReference>
<dbReference type="PANTHER" id="PTHR46174">
    <property type="entry name" value="CXXC-TYPE ZINC FINGER PROTEIN 1"/>
    <property type="match status" value="1"/>
</dbReference>
<dbReference type="InterPro" id="IPR019786">
    <property type="entry name" value="Zinc_finger_PHD-type_CS"/>
</dbReference>
<dbReference type="InterPro" id="IPR037869">
    <property type="entry name" value="Spp1/CFP1"/>
</dbReference>
<dbReference type="InterPro" id="IPR019787">
    <property type="entry name" value="Znf_PHD-finger"/>
</dbReference>
<accession>A0AAV6UC51</accession>
<dbReference type="Pfam" id="PF00628">
    <property type="entry name" value="PHD"/>
    <property type="match status" value="1"/>
</dbReference>
<keyword evidence="3 10" id="KW-0863">Zinc-finger</keyword>
<evidence type="ECO:0000256" key="8">
    <source>
        <dbReference type="ARBA" id="ARBA00023242"/>
    </source>
</evidence>
<evidence type="ECO:0000256" key="5">
    <source>
        <dbReference type="ARBA" id="ARBA00023015"/>
    </source>
</evidence>
<dbReference type="Pfam" id="PF12269">
    <property type="entry name" value="CpG_bind_C"/>
    <property type="match status" value="1"/>
</dbReference>
<dbReference type="InterPro" id="IPR001965">
    <property type="entry name" value="Znf_PHD"/>
</dbReference>
<evidence type="ECO:0000256" key="9">
    <source>
        <dbReference type="ARBA" id="ARBA00023828"/>
    </source>
</evidence>
<evidence type="ECO:0000256" key="6">
    <source>
        <dbReference type="ARBA" id="ARBA00023125"/>
    </source>
</evidence>
<evidence type="ECO:0000313" key="14">
    <source>
        <dbReference type="Proteomes" id="UP000827092"/>
    </source>
</evidence>
<dbReference type="InterPro" id="IPR011011">
    <property type="entry name" value="Znf_FYVE_PHD"/>
</dbReference>